<dbReference type="InterPro" id="IPR048427">
    <property type="entry name" value="YpoC"/>
</dbReference>
<dbReference type="AlphaFoldDB" id="A0A1Q2KZH1"/>
<dbReference type="RefSeq" id="WP_077589497.1">
    <property type="nucleotide sequence ID" value="NZ_CP019640.1"/>
</dbReference>
<proteinExistence type="predicted"/>
<name>A0A1Q2KZH1_9BACL</name>
<reference evidence="2 3" key="1">
    <citation type="submission" date="2017-02" db="EMBL/GenBank/DDBJ databases">
        <title>The complete genomic sequence of a novel cold adapted crude oil-degrading bacterium Planococcus qaidamina Y42.</title>
        <authorList>
            <person name="Yang R."/>
        </authorList>
    </citation>
    <scope>NUCLEOTIDE SEQUENCE [LARGE SCALE GENOMIC DNA]</scope>
    <source>
        <strain evidence="2 3">Y42</strain>
    </source>
</reference>
<protein>
    <recommendedName>
        <fullName evidence="1">YpoC-like domain-containing protein</fullName>
    </recommendedName>
</protein>
<sequence length="117" mass="13057">MPSQKLTENEIAPFFAEWAVIREQLISLHRERSRQAAVTAADAIALYECLLLHCAEYDLMPVNGKERLHFIKANSGNYAAFRQLDELFSEMKKKIAVKRSQLNNANGAGAVPEGHGS</sequence>
<evidence type="ECO:0000259" key="1">
    <source>
        <dbReference type="Pfam" id="PF21747"/>
    </source>
</evidence>
<dbReference type="Pfam" id="PF21747">
    <property type="entry name" value="YpoC"/>
    <property type="match status" value="1"/>
</dbReference>
<gene>
    <name evidence="2" type="ORF">B0X71_11290</name>
</gene>
<accession>A0A1Q2KZH1</accession>
<dbReference type="OrthoDB" id="2360594at2"/>
<feature type="domain" description="YpoC-like" evidence="1">
    <location>
        <begin position="9"/>
        <end position="100"/>
    </location>
</feature>
<dbReference type="Proteomes" id="UP000188184">
    <property type="component" value="Chromosome"/>
</dbReference>
<dbReference type="EMBL" id="CP019640">
    <property type="protein sequence ID" value="AQQ53600.1"/>
    <property type="molecule type" value="Genomic_DNA"/>
</dbReference>
<organism evidence="2 3">
    <name type="scientific">Planococcus lenghuensis</name>
    <dbReference type="NCBI Taxonomy" id="2213202"/>
    <lineage>
        <taxon>Bacteria</taxon>
        <taxon>Bacillati</taxon>
        <taxon>Bacillota</taxon>
        <taxon>Bacilli</taxon>
        <taxon>Bacillales</taxon>
        <taxon>Caryophanaceae</taxon>
        <taxon>Planococcus</taxon>
    </lineage>
</organism>
<evidence type="ECO:0000313" key="2">
    <source>
        <dbReference type="EMBL" id="AQQ53600.1"/>
    </source>
</evidence>
<dbReference type="KEGG" id="pmar:B0X71_11290"/>
<keyword evidence="3" id="KW-1185">Reference proteome</keyword>
<evidence type="ECO:0000313" key="3">
    <source>
        <dbReference type="Proteomes" id="UP000188184"/>
    </source>
</evidence>